<evidence type="ECO:0000313" key="2">
    <source>
        <dbReference type="Proteomes" id="UP000800082"/>
    </source>
</evidence>
<keyword evidence="2" id="KW-1185">Reference proteome</keyword>
<accession>A0A6A5S107</accession>
<name>A0A6A5S107_9PLEO</name>
<dbReference type="RefSeq" id="XP_033453372.1">
    <property type="nucleotide sequence ID" value="XM_033587982.1"/>
</dbReference>
<evidence type="ECO:0000313" key="1">
    <source>
        <dbReference type="EMBL" id="KAF1933124.1"/>
    </source>
</evidence>
<dbReference type="EMBL" id="ML978957">
    <property type="protein sequence ID" value="KAF1933124.1"/>
    <property type="molecule type" value="Genomic_DNA"/>
</dbReference>
<dbReference type="Proteomes" id="UP000800082">
    <property type="component" value="Unassembled WGS sequence"/>
</dbReference>
<dbReference type="GeneID" id="54345629"/>
<proteinExistence type="predicted"/>
<gene>
    <name evidence="1" type="ORF">M421DRAFT_190143</name>
</gene>
<organism evidence="1 2">
    <name type="scientific">Didymella exigua CBS 183.55</name>
    <dbReference type="NCBI Taxonomy" id="1150837"/>
    <lineage>
        <taxon>Eukaryota</taxon>
        <taxon>Fungi</taxon>
        <taxon>Dikarya</taxon>
        <taxon>Ascomycota</taxon>
        <taxon>Pezizomycotina</taxon>
        <taxon>Dothideomycetes</taxon>
        <taxon>Pleosporomycetidae</taxon>
        <taxon>Pleosporales</taxon>
        <taxon>Pleosporineae</taxon>
        <taxon>Didymellaceae</taxon>
        <taxon>Didymella</taxon>
    </lineage>
</organism>
<reference evidence="1" key="1">
    <citation type="journal article" date="2020" name="Stud. Mycol.">
        <title>101 Dothideomycetes genomes: a test case for predicting lifestyles and emergence of pathogens.</title>
        <authorList>
            <person name="Haridas S."/>
            <person name="Albert R."/>
            <person name="Binder M."/>
            <person name="Bloem J."/>
            <person name="Labutti K."/>
            <person name="Salamov A."/>
            <person name="Andreopoulos B."/>
            <person name="Baker S."/>
            <person name="Barry K."/>
            <person name="Bills G."/>
            <person name="Bluhm B."/>
            <person name="Cannon C."/>
            <person name="Castanera R."/>
            <person name="Culley D."/>
            <person name="Daum C."/>
            <person name="Ezra D."/>
            <person name="Gonzalez J."/>
            <person name="Henrissat B."/>
            <person name="Kuo A."/>
            <person name="Liang C."/>
            <person name="Lipzen A."/>
            <person name="Lutzoni F."/>
            <person name="Magnuson J."/>
            <person name="Mondo S."/>
            <person name="Nolan M."/>
            <person name="Ohm R."/>
            <person name="Pangilinan J."/>
            <person name="Park H.-J."/>
            <person name="Ramirez L."/>
            <person name="Alfaro M."/>
            <person name="Sun H."/>
            <person name="Tritt A."/>
            <person name="Yoshinaga Y."/>
            <person name="Zwiers L.-H."/>
            <person name="Turgeon B."/>
            <person name="Goodwin S."/>
            <person name="Spatafora J."/>
            <person name="Crous P."/>
            <person name="Grigoriev I."/>
        </authorList>
    </citation>
    <scope>NUCLEOTIDE SEQUENCE</scope>
    <source>
        <strain evidence="1">CBS 183.55</strain>
    </source>
</reference>
<sequence>MLSGFLESALEVGLLGLKLLLHVVVHLLEGSRHLLPKFCQLPLILSLLSLKLCVQFLTGTCFVQVLLIVDELPLGDESDRLSALNEVLQSRNCQNRVVILPRHLAPMLDHPLPHLRISLQLLLPVESFILFYLVSTGGGENDSLQATFTAERSDHAQVFIVAMARTN</sequence>
<dbReference type="AlphaFoldDB" id="A0A6A5S107"/>
<protein>
    <submittedName>
        <fullName evidence="1">Uncharacterized protein</fullName>
    </submittedName>
</protein>